<evidence type="ECO:0000313" key="2">
    <source>
        <dbReference type="EMBL" id="SPF43578.1"/>
    </source>
</evidence>
<feature type="region of interest" description="Disordered" evidence="1">
    <location>
        <begin position="1"/>
        <end position="20"/>
    </location>
</feature>
<sequence length="66" mass="7191">MVQNPPNVEGVAPGYSSGGHLTYRRVAGRTSPIVRPWVTNRMVTKGYRKGVYERLPAEGDAASGKF</sequence>
<protein>
    <submittedName>
        <fullName evidence="2">Uncharacterized protein</fullName>
    </submittedName>
</protein>
<proteinExistence type="predicted"/>
<dbReference type="Proteomes" id="UP000238701">
    <property type="component" value="Unassembled WGS sequence"/>
</dbReference>
<dbReference type="AlphaFoldDB" id="A0A2U3KVA1"/>
<reference evidence="3" key="1">
    <citation type="submission" date="2018-02" db="EMBL/GenBank/DDBJ databases">
        <authorList>
            <person name="Hausmann B."/>
        </authorList>
    </citation>
    <scope>NUCLEOTIDE SEQUENCE [LARGE SCALE GENOMIC DNA]</scope>
    <source>
        <strain evidence="3">Peat soil MAG SbA1</strain>
    </source>
</reference>
<accession>A0A2U3KVA1</accession>
<gene>
    <name evidence="2" type="ORF">SBA1_50030</name>
</gene>
<dbReference type="EMBL" id="OMOD01000144">
    <property type="protein sequence ID" value="SPF43578.1"/>
    <property type="molecule type" value="Genomic_DNA"/>
</dbReference>
<evidence type="ECO:0000256" key="1">
    <source>
        <dbReference type="SAM" id="MobiDB-lite"/>
    </source>
</evidence>
<organism evidence="2 3">
    <name type="scientific">Candidatus Sulfotelmatobacter kueseliae</name>
    <dbReference type="NCBI Taxonomy" id="2042962"/>
    <lineage>
        <taxon>Bacteria</taxon>
        <taxon>Pseudomonadati</taxon>
        <taxon>Acidobacteriota</taxon>
        <taxon>Terriglobia</taxon>
        <taxon>Terriglobales</taxon>
        <taxon>Candidatus Korobacteraceae</taxon>
        <taxon>Candidatus Sulfotelmatobacter</taxon>
    </lineage>
</organism>
<evidence type="ECO:0000313" key="3">
    <source>
        <dbReference type="Proteomes" id="UP000238701"/>
    </source>
</evidence>
<name>A0A2U3KVA1_9BACT</name>